<feature type="region of interest" description="Disordered" evidence="1">
    <location>
        <begin position="168"/>
        <end position="188"/>
    </location>
</feature>
<protein>
    <submittedName>
        <fullName evidence="2">Uncharacterized protein</fullName>
    </submittedName>
</protein>
<comment type="caution">
    <text evidence="2">The sequence shown here is derived from an EMBL/GenBank/DDBJ whole genome shotgun (WGS) entry which is preliminary data.</text>
</comment>
<evidence type="ECO:0000313" key="2">
    <source>
        <dbReference type="EMBL" id="GFH47624.1"/>
    </source>
</evidence>
<name>A0AAD3CMZ0_9STRA</name>
<accession>A0AAD3CMZ0</accession>
<proteinExistence type="predicted"/>
<dbReference type="EMBL" id="BLLK01000023">
    <property type="protein sequence ID" value="GFH47624.1"/>
    <property type="molecule type" value="Genomic_DNA"/>
</dbReference>
<dbReference type="AlphaFoldDB" id="A0AAD3CMZ0"/>
<evidence type="ECO:0000313" key="3">
    <source>
        <dbReference type="Proteomes" id="UP001054902"/>
    </source>
</evidence>
<organism evidence="2 3">
    <name type="scientific">Chaetoceros tenuissimus</name>
    <dbReference type="NCBI Taxonomy" id="426638"/>
    <lineage>
        <taxon>Eukaryota</taxon>
        <taxon>Sar</taxon>
        <taxon>Stramenopiles</taxon>
        <taxon>Ochrophyta</taxon>
        <taxon>Bacillariophyta</taxon>
        <taxon>Coscinodiscophyceae</taxon>
        <taxon>Chaetocerotophycidae</taxon>
        <taxon>Chaetocerotales</taxon>
        <taxon>Chaetocerotaceae</taxon>
        <taxon>Chaetoceros</taxon>
    </lineage>
</organism>
<gene>
    <name evidence="2" type="ORF">CTEN210_04099</name>
</gene>
<keyword evidence="3" id="KW-1185">Reference proteome</keyword>
<evidence type="ECO:0000256" key="1">
    <source>
        <dbReference type="SAM" id="MobiDB-lite"/>
    </source>
</evidence>
<dbReference type="Proteomes" id="UP001054902">
    <property type="component" value="Unassembled WGS sequence"/>
</dbReference>
<reference evidence="2 3" key="1">
    <citation type="journal article" date="2021" name="Sci. Rep.">
        <title>The genome of the diatom Chaetoceros tenuissimus carries an ancient integrated fragment of an extant virus.</title>
        <authorList>
            <person name="Hongo Y."/>
            <person name="Kimura K."/>
            <person name="Takaki Y."/>
            <person name="Yoshida Y."/>
            <person name="Baba S."/>
            <person name="Kobayashi G."/>
            <person name="Nagasaki K."/>
            <person name="Hano T."/>
            <person name="Tomaru Y."/>
        </authorList>
    </citation>
    <scope>NUCLEOTIDE SEQUENCE [LARGE SCALE GENOMIC DNA]</scope>
    <source>
        <strain evidence="2 3">NIES-3715</strain>
    </source>
</reference>
<sequence>MAFLFSSYSVGATNVGNQFKWRIKAGTKASVTCRVDYAIACTFFIDDPNGISENSNCSPVETQAASLGRTSLPEPGEDKGYIIKSTSFHGAHFNQMDGELCCAGTPIIAVTSANDENVDTCFDSVKFYPSEEDVTRCRCKLEDGSLCLSSTMVDVYNNFDSLEDLRENSSCAPSQSPTGQTTSVSSYPATSRTCTRSILLIFTILAAL</sequence>